<dbReference type="RefSeq" id="WP_073271849.1">
    <property type="nucleotide sequence ID" value="NZ_FQVA01000001.1"/>
</dbReference>
<reference evidence="2" key="1">
    <citation type="submission" date="2016-11" db="EMBL/GenBank/DDBJ databases">
        <authorList>
            <person name="Varghese N."/>
            <person name="Submissions S."/>
        </authorList>
    </citation>
    <scope>NUCLEOTIDE SEQUENCE [LARGE SCALE GENOMIC DNA]</scope>
    <source>
        <strain evidence="2">CGMCC 1.7063</strain>
    </source>
</reference>
<gene>
    <name evidence="1" type="ORF">SAMN04487965_0845</name>
</gene>
<dbReference type="Gene3D" id="3.15.10.40">
    <property type="entry name" value="Uncharacterised protein PF07273, DUF1439"/>
    <property type="match status" value="1"/>
</dbReference>
<dbReference type="Proteomes" id="UP000184170">
    <property type="component" value="Unassembled WGS sequence"/>
</dbReference>
<proteinExistence type="predicted"/>
<organism evidence="1 2">
    <name type="scientific">Microbulbifer donghaiensis</name>
    <dbReference type="NCBI Taxonomy" id="494016"/>
    <lineage>
        <taxon>Bacteria</taxon>
        <taxon>Pseudomonadati</taxon>
        <taxon>Pseudomonadota</taxon>
        <taxon>Gammaproteobacteria</taxon>
        <taxon>Cellvibrionales</taxon>
        <taxon>Microbulbiferaceae</taxon>
        <taxon>Microbulbifer</taxon>
    </lineage>
</organism>
<protein>
    <recommendedName>
        <fullName evidence="3">DUF1439 domain-containing protein</fullName>
    </recommendedName>
</protein>
<accession>A0A1M4X2D7</accession>
<sequence length="184" mass="20584">MARVIAVIAAILLALAFAGYLYYSGKEYTVRISEAEIQRNLTEGLPLSKSYLSIFELTLDNPRVELLADSGRIAAGMDLTLRIKAVDDRRKINGSVDISGLPQYVPAKGEFYLEDLKIDRLSLEGLPDKQAERTRMVIEAALAEYYRRHPIYKLKATNIRQVMAKLALRRVSVDGDELVVVLGI</sequence>
<dbReference type="EMBL" id="FQVA01000001">
    <property type="protein sequence ID" value="SHE87678.1"/>
    <property type="molecule type" value="Genomic_DNA"/>
</dbReference>
<dbReference type="InterPro" id="IPR010835">
    <property type="entry name" value="DUF1439"/>
</dbReference>
<dbReference type="Pfam" id="PF07273">
    <property type="entry name" value="DUF1439"/>
    <property type="match status" value="1"/>
</dbReference>
<dbReference type="AlphaFoldDB" id="A0A1M4X2D7"/>
<evidence type="ECO:0008006" key="3">
    <source>
        <dbReference type="Google" id="ProtNLM"/>
    </source>
</evidence>
<name>A0A1M4X2D7_9GAMM</name>
<keyword evidence="2" id="KW-1185">Reference proteome</keyword>
<evidence type="ECO:0000313" key="1">
    <source>
        <dbReference type="EMBL" id="SHE87678.1"/>
    </source>
</evidence>
<dbReference type="STRING" id="494016.SAMN04487965_0845"/>
<evidence type="ECO:0000313" key="2">
    <source>
        <dbReference type="Proteomes" id="UP000184170"/>
    </source>
</evidence>
<dbReference type="OrthoDB" id="5736461at2"/>